<name>A0A8K0SS36_9HYPO</name>
<protein>
    <submittedName>
        <fullName evidence="1">Uncharacterized protein</fullName>
    </submittedName>
</protein>
<reference evidence="1" key="1">
    <citation type="journal article" date="2021" name="Nat. Commun.">
        <title>Genetic determinants of endophytism in the Arabidopsis root mycobiome.</title>
        <authorList>
            <person name="Mesny F."/>
            <person name="Miyauchi S."/>
            <person name="Thiergart T."/>
            <person name="Pickel B."/>
            <person name="Atanasova L."/>
            <person name="Karlsson M."/>
            <person name="Huettel B."/>
            <person name="Barry K.W."/>
            <person name="Haridas S."/>
            <person name="Chen C."/>
            <person name="Bauer D."/>
            <person name="Andreopoulos W."/>
            <person name="Pangilinan J."/>
            <person name="LaButti K."/>
            <person name="Riley R."/>
            <person name="Lipzen A."/>
            <person name="Clum A."/>
            <person name="Drula E."/>
            <person name="Henrissat B."/>
            <person name="Kohler A."/>
            <person name="Grigoriev I.V."/>
            <person name="Martin F.M."/>
            <person name="Hacquard S."/>
        </authorList>
    </citation>
    <scope>NUCLEOTIDE SEQUENCE</scope>
    <source>
        <strain evidence="1">MPI-CAGE-CH-0235</strain>
    </source>
</reference>
<accession>A0A8K0SS36</accession>
<dbReference type="AlphaFoldDB" id="A0A8K0SS36"/>
<dbReference type="Proteomes" id="UP000813444">
    <property type="component" value="Unassembled WGS sequence"/>
</dbReference>
<organism evidence="1 2">
    <name type="scientific">Stachybotrys elegans</name>
    <dbReference type="NCBI Taxonomy" id="80388"/>
    <lineage>
        <taxon>Eukaryota</taxon>
        <taxon>Fungi</taxon>
        <taxon>Dikarya</taxon>
        <taxon>Ascomycota</taxon>
        <taxon>Pezizomycotina</taxon>
        <taxon>Sordariomycetes</taxon>
        <taxon>Hypocreomycetidae</taxon>
        <taxon>Hypocreales</taxon>
        <taxon>Stachybotryaceae</taxon>
        <taxon>Stachybotrys</taxon>
    </lineage>
</organism>
<comment type="caution">
    <text evidence="1">The sequence shown here is derived from an EMBL/GenBank/DDBJ whole genome shotgun (WGS) entry which is preliminary data.</text>
</comment>
<dbReference type="EMBL" id="JAGPNK010000004">
    <property type="protein sequence ID" value="KAH7322959.1"/>
    <property type="molecule type" value="Genomic_DNA"/>
</dbReference>
<evidence type="ECO:0000313" key="2">
    <source>
        <dbReference type="Proteomes" id="UP000813444"/>
    </source>
</evidence>
<keyword evidence="2" id="KW-1185">Reference proteome</keyword>
<evidence type="ECO:0000313" key="1">
    <source>
        <dbReference type="EMBL" id="KAH7322959.1"/>
    </source>
</evidence>
<sequence>MAGAHGLTWPHSRQPSCDGTAPLPIWTGHEPKMSSFFSFPHCEAYYAHPETNITDGTMSLAVHARTPLRIDLPQIDSLHGISTSRQEIDMISDKVLTVLGVHFLLYQHALALSDELALMGPAWTSSPAHDDGSLQVPLPLSFYRQGRGRQAPDRNRLSSQTEGTCRIVAGLAIRPDKLIKPRAYQPVYEPERGPAPSIPGSLTLPRQTDRGLVRITEPHRHIVLPNMHGSPTLIPAPLCPWVELAMLLPVTRLQT</sequence>
<proteinExistence type="predicted"/>
<gene>
    <name evidence="1" type="ORF">B0I35DRAFT_190859</name>
</gene>